<dbReference type="PANTHER" id="PTHR33884">
    <property type="entry name" value="UPF0410 PROTEIN YMGE"/>
    <property type="match status" value="1"/>
</dbReference>
<feature type="transmembrane region" description="Helical" evidence="7">
    <location>
        <begin position="6"/>
        <end position="21"/>
    </location>
</feature>
<gene>
    <name evidence="8" type="ORF">MKQ68_21790</name>
</gene>
<evidence type="ECO:0000256" key="4">
    <source>
        <dbReference type="ARBA" id="ARBA00022692"/>
    </source>
</evidence>
<evidence type="ECO:0000256" key="2">
    <source>
        <dbReference type="ARBA" id="ARBA00011006"/>
    </source>
</evidence>
<keyword evidence="6 7" id="KW-0472">Membrane</keyword>
<accession>A0ABY6IZB5</accession>
<dbReference type="Proteomes" id="UP001162741">
    <property type="component" value="Chromosome"/>
</dbReference>
<comment type="similarity">
    <text evidence="2">Belongs to the UPF0410 family.</text>
</comment>
<keyword evidence="9" id="KW-1185">Reference proteome</keyword>
<keyword evidence="5 7" id="KW-1133">Transmembrane helix</keyword>
<feature type="transmembrane region" description="Helical" evidence="7">
    <location>
        <begin position="28"/>
        <end position="47"/>
    </location>
</feature>
<proteinExistence type="inferred from homology"/>
<feature type="transmembrane region" description="Helical" evidence="7">
    <location>
        <begin position="53"/>
        <end position="74"/>
    </location>
</feature>
<dbReference type="Pfam" id="PF04226">
    <property type="entry name" value="Transgly_assoc"/>
    <property type="match status" value="1"/>
</dbReference>
<evidence type="ECO:0000256" key="1">
    <source>
        <dbReference type="ARBA" id="ARBA00004651"/>
    </source>
</evidence>
<comment type="subcellular location">
    <subcellularLocation>
        <location evidence="1">Cell membrane</location>
        <topology evidence="1">Multi-pass membrane protein</topology>
    </subcellularLocation>
</comment>
<protein>
    <submittedName>
        <fullName evidence="8">GlsB/YeaQ/YmgE family stress response membrane protein</fullName>
    </submittedName>
</protein>
<sequence length="77" mass="8104">MHWLWFILIGAAAGWLAGLLVKGRGLGCLGNILLGIVGGVLGGWIFRQLELKPAGTFVTAFAGAFVILLVANLVSRK</sequence>
<dbReference type="EMBL" id="CP107006">
    <property type="protein sequence ID" value="UYQ92715.1"/>
    <property type="molecule type" value="Genomic_DNA"/>
</dbReference>
<keyword evidence="4 7" id="KW-0812">Transmembrane</keyword>
<dbReference type="InterPro" id="IPR007341">
    <property type="entry name" value="Transgly_assoc"/>
</dbReference>
<dbReference type="PANTHER" id="PTHR33884:SF3">
    <property type="entry name" value="UPF0410 PROTEIN YMGE"/>
    <property type="match status" value="1"/>
</dbReference>
<dbReference type="RefSeq" id="WP_244836285.1">
    <property type="nucleotide sequence ID" value="NZ_CP107006.1"/>
</dbReference>
<keyword evidence="3" id="KW-1003">Cell membrane</keyword>
<evidence type="ECO:0000313" key="8">
    <source>
        <dbReference type="EMBL" id="UYQ92715.1"/>
    </source>
</evidence>
<evidence type="ECO:0000256" key="3">
    <source>
        <dbReference type="ARBA" id="ARBA00022475"/>
    </source>
</evidence>
<evidence type="ECO:0000256" key="7">
    <source>
        <dbReference type="SAM" id="Phobius"/>
    </source>
</evidence>
<name>A0ABY6IZB5_9BACT</name>
<evidence type="ECO:0000256" key="6">
    <source>
        <dbReference type="ARBA" id="ARBA00023136"/>
    </source>
</evidence>
<evidence type="ECO:0000256" key="5">
    <source>
        <dbReference type="ARBA" id="ARBA00022989"/>
    </source>
</evidence>
<organism evidence="8 9">
    <name type="scientific">Chitinophaga horti</name>
    <dbReference type="NCBI Taxonomy" id="2920382"/>
    <lineage>
        <taxon>Bacteria</taxon>
        <taxon>Pseudomonadati</taxon>
        <taxon>Bacteroidota</taxon>
        <taxon>Chitinophagia</taxon>
        <taxon>Chitinophagales</taxon>
        <taxon>Chitinophagaceae</taxon>
        <taxon>Chitinophaga</taxon>
    </lineage>
</organism>
<reference evidence="8" key="1">
    <citation type="submission" date="2022-10" db="EMBL/GenBank/DDBJ databases">
        <title>Chitinophaga sp. nov., isolated from soil.</title>
        <authorList>
            <person name="Jeon C.O."/>
        </authorList>
    </citation>
    <scope>NUCLEOTIDE SEQUENCE</scope>
    <source>
        <strain evidence="8">R8</strain>
    </source>
</reference>
<evidence type="ECO:0000313" key="9">
    <source>
        <dbReference type="Proteomes" id="UP001162741"/>
    </source>
</evidence>